<sequence length="116" mass="13304">MQIIRAKRGFSLAWSIRSPATCEFFITSFGKTAVFRFLICDESRIDVKVNMSIDYRRRCLETLINALLLESKAMPIAHDRYALSLSSNIGMTQKFGISVRKISLNWRYPIAHQGTL</sequence>
<dbReference type="AlphaFoldDB" id="A0A370XBK9"/>
<dbReference type="RefSeq" id="WP_115476027.1">
    <property type="nucleotide sequence ID" value="NZ_QRBF01000001.1"/>
</dbReference>
<comment type="caution">
    <text evidence="1">The sequence shown here is derived from an EMBL/GenBank/DDBJ whole genome shotgun (WGS) entry which is preliminary data.</text>
</comment>
<dbReference type="Proteomes" id="UP000255334">
    <property type="component" value="Unassembled WGS sequence"/>
</dbReference>
<proteinExistence type="predicted"/>
<gene>
    <name evidence="1" type="ORF">DWU99_00420</name>
</gene>
<evidence type="ECO:0000313" key="2">
    <source>
        <dbReference type="Proteomes" id="UP000255334"/>
    </source>
</evidence>
<keyword evidence="2" id="KW-1185">Reference proteome</keyword>
<dbReference type="EMBL" id="QRBF01000001">
    <property type="protein sequence ID" value="RDS85776.1"/>
    <property type="molecule type" value="Genomic_DNA"/>
</dbReference>
<protein>
    <submittedName>
        <fullName evidence="1">Uncharacterized protein</fullName>
    </submittedName>
</protein>
<organism evidence="1 2">
    <name type="scientific">Dyella psychrodurans</name>
    <dbReference type="NCBI Taxonomy" id="1927960"/>
    <lineage>
        <taxon>Bacteria</taxon>
        <taxon>Pseudomonadati</taxon>
        <taxon>Pseudomonadota</taxon>
        <taxon>Gammaproteobacteria</taxon>
        <taxon>Lysobacterales</taxon>
        <taxon>Rhodanobacteraceae</taxon>
        <taxon>Dyella</taxon>
    </lineage>
</organism>
<accession>A0A370XBK9</accession>
<reference evidence="1 2" key="1">
    <citation type="submission" date="2018-07" db="EMBL/GenBank/DDBJ databases">
        <title>Dyella monticola sp. nov. and Dyella psychrodurans sp. nov. isolated from monsoon evergreen broad-leaved forest soil of Dinghu Mountain, China.</title>
        <authorList>
            <person name="Gao Z."/>
            <person name="Qiu L."/>
        </authorList>
    </citation>
    <scope>NUCLEOTIDE SEQUENCE [LARGE SCALE GENOMIC DNA]</scope>
    <source>
        <strain evidence="1 2">4MSK11</strain>
    </source>
</reference>
<name>A0A370XBK9_9GAMM</name>
<evidence type="ECO:0000313" key="1">
    <source>
        <dbReference type="EMBL" id="RDS85776.1"/>
    </source>
</evidence>